<accession>A0A382WLA3</accession>
<proteinExistence type="inferred from homology"/>
<name>A0A382WLA3_9ZZZZ</name>
<comment type="similarity">
    <text evidence="1">Belongs to the 'GDXG' lipolytic enzyme family.</text>
</comment>
<organism evidence="4">
    <name type="scientific">marine metagenome</name>
    <dbReference type="NCBI Taxonomy" id="408172"/>
    <lineage>
        <taxon>unclassified sequences</taxon>
        <taxon>metagenomes</taxon>
        <taxon>ecological metagenomes</taxon>
    </lineage>
</organism>
<protein>
    <recommendedName>
        <fullName evidence="3">Alpha/beta hydrolase fold-3 domain-containing protein</fullName>
    </recommendedName>
</protein>
<gene>
    <name evidence="4" type="ORF">METZ01_LOCUS412491</name>
</gene>
<dbReference type="PROSITE" id="PS01174">
    <property type="entry name" value="LIPASE_GDXG_SER"/>
    <property type="match status" value="1"/>
</dbReference>
<evidence type="ECO:0000256" key="1">
    <source>
        <dbReference type="ARBA" id="ARBA00010515"/>
    </source>
</evidence>
<evidence type="ECO:0000259" key="3">
    <source>
        <dbReference type="Pfam" id="PF07859"/>
    </source>
</evidence>
<feature type="domain" description="Alpha/beta hydrolase fold-3" evidence="3">
    <location>
        <begin position="77"/>
        <end position="257"/>
    </location>
</feature>
<dbReference type="EMBL" id="UINC01160796">
    <property type="protein sequence ID" value="SVD59637.1"/>
    <property type="molecule type" value="Genomic_DNA"/>
</dbReference>
<dbReference type="InterPro" id="IPR013094">
    <property type="entry name" value="AB_hydrolase_3"/>
</dbReference>
<dbReference type="Gene3D" id="3.40.50.1820">
    <property type="entry name" value="alpha/beta hydrolase"/>
    <property type="match status" value="1"/>
</dbReference>
<dbReference type="InterPro" id="IPR029058">
    <property type="entry name" value="AB_hydrolase_fold"/>
</dbReference>
<dbReference type="InterPro" id="IPR050300">
    <property type="entry name" value="GDXG_lipolytic_enzyme"/>
</dbReference>
<evidence type="ECO:0000256" key="2">
    <source>
        <dbReference type="ARBA" id="ARBA00022801"/>
    </source>
</evidence>
<evidence type="ECO:0000313" key="4">
    <source>
        <dbReference type="EMBL" id="SVD59637.1"/>
    </source>
</evidence>
<dbReference type="GO" id="GO:0016787">
    <property type="term" value="F:hydrolase activity"/>
    <property type="evidence" value="ECO:0007669"/>
    <property type="project" value="UniProtKB-KW"/>
</dbReference>
<dbReference type="PANTHER" id="PTHR48081">
    <property type="entry name" value="AB HYDROLASE SUPERFAMILY PROTEIN C4A8.06C"/>
    <property type="match status" value="1"/>
</dbReference>
<dbReference type="AlphaFoldDB" id="A0A382WLA3"/>
<feature type="non-terminal residue" evidence="4">
    <location>
        <position position="257"/>
    </location>
</feature>
<dbReference type="SUPFAM" id="SSF53474">
    <property type="entry name" value="alpha/beta-Hydrolases"/>
    <property type="match status" value="1"/>
</dbReference>
<dbReference type="InterPro" id="IPR033140">
    <property type="entry name" value="Lipase_GDXG_put_SER_AS"/>
</dbReference>
<keyword evidence="2" id="KW-0378">Hydrolase</keyword>
<dbReference type="Pfam" id="PF07859">
    <property type="entry name" value="Abhydrolase_3"/>
    <property type="match status" value="1"/>
</dbReference>
<dbReference type="PANTHER" id="PTHR48081:SF8">
    <property type="entry name" value="ALPHA_BETA HYDROLASE FOLD-3 DOMAIN-CONTAINING PROTEIN-RELATED"/>
    <property type="match status" value="1"/>
</dbReference>
<sequence length="257" mass="28310">MALDSSTVRLLSQLAEGDGKPLHECSPDEARALLSKLAELAGPAPEMWRVEERNIQEPDGQARLRILVPFEKPIGVLVYYHGGGWVLGSIDEYDTVARKIAERTSCAVVLVEYRLAPEHRYPTAVDDSYAALEWVGQHIMDIAGRKVPLIVAGDSAGGNLAAVMAIRARDRNGPSIALQALIYPVTDADFNRPSYTDPENQLLLTRDGMIWFWDHYLPDPSLRTQPDASPLHTENLSGLPPAVIITAEHDVLRDEGE</sequence>
<reference evidence="4" key="1">
    <citation type="submission" date="2018-05" db="EMBL/GenBank/DDBJ databases">
        <authorList>
            <person name="Lanie J.A."/>
            <person name="Ng W.-L."/>
            <person name="Kazmierczak K.M."/>
            <person name="Andrzejewski T.M."/>
            <person name="Davidsen T.M."/>
            <person name="Wayne K.J."/>
            <person name="Tettelin H."/>
            <person name="Glass J.I."/>
            <person name="Rusch D."/>
            <person name="Podicherti R."/>
            <person name="Tsui H.-C.T."/>
            <person name="Winkler M.E."/>
        </authorList>
    </citation>
    <scope>NUCLEOTIDE SEQUENCE</scope>
</reference>